<dbReference type="Pfam" id="PF01370">
    <property type="entry name" value="Epimerase"/>
    <property type="match status" value="1"/>
</dbReference>
<dbReference type="PANTHER" id="PTHR43245:SF52">
    <property type="entry name" value="NAD-DEPENDENT EPIMERASE_DEHYDRATASE"/>
    <property type="match status" value="1"/>
</dbReference>
<evidence type="ECO:0000256" key="1">
    <source>
        <dbReference type="SAM" id="MobiDB-lite"/>
    </source>
</evidence>
<dbReference type="Gene3D" id="3.40.50.720">
    <property type="entry name" value="NAD(P)-binding Rossmann-like Domain"/>
    <property type="match status" value="1"/>
</dbReference>
<dbReference type="AlphaFoldDB" id="A0A3D9UKU1"/>
<protein>
    <submittedName>
        <fullName evidence="3">UDP-glucose 4-epimerase</fullName>
    </submittedName>
</protein>
<evidence type="ECO:0000313" key="4">
    <source>
        <dbReference type="Proteomes" id="UP000256253"/>
    </source>
</evidence>
<feature type="region of interest" description="Disordered" evidence="1">
    <location>
        <begin position="121"/>
        <end position="150"/>
    </location>
</feature>
<feature type="domain" description="NAD-dependent epimerase/dehydratase" evidence="2">
    <location>
        <begin position="5"/>
        <end position="220"/>
    </location>
</feature>
<dbReference type="EMBL" id="QTUA01000001">
    <property type="protein sequence ID" value="REF30082.1"/>
    <property type="molecule type" value="Genomic_DNA"/>
</dbReference>
<organism evidence="3 4">
    <name type="scientific">Calidifontibacter indicus</name>
    <dbReference type="NCBI Taxonomy" id="419650"/>
    <lineage>
        <taxon>Bacteria</taxon>
        <taxon>Bacillati</taxon>
        <taxon>Actinomycetota</taxon>
        <taxon>Actinomycetes</taxon>
        <taxon>Micrococcales</taxon>
        <taxon>Dermacoccaceae</taxon>
        <taxon>Calidifontibacter</taxon>
    </lineage>
</organism>
<dbReference type="InterPro" id="IPR036291">
    <property type="entry name" value="NAD(P)-bd_dom_sf"/>
</dbReference>
<dbReference type="Proteomes" id="UP000256253">
    <property type="component" value="Unassembled WGS sequence"/>
</dbReference>
<dbReference type="InterPro" id="IPR050177">
    <property type="entry name" value="Lipid_A_modif_metabolic_enz"/>
</dbReference>
<gene>
    <name evidence="3" type="ORF">DFJ65_1075</name>
</gene>
<dbReference type="SUPFAM" id="SSF51735">
    <property type="entry name" value="NAD(P)-binding Rossmann-fold domains"/>
    <property type="match status" value="1"/>
</dbReference>
<accession>A0A3D9UKU1</accession>
<dbReference type="InterPro" id="IPR001509">
    <property type="entry name" value="Epimerase_deHydtase"/>
</dbReference>
<keyword evidence="4" id="KW-1185">Reference proteome</keyword>
<evidence type="ECO:0000259" key="2">
    <source>
        <dbReference type="Pfam" id="PF01370"/>
    </source>
</evidence>
<dbReference type="OrthoDB" id="9795501at2"/>
<reference evidence="3 4" key="1">
    <citation type="submission" date="2018-08" db="EMBL/GenBank/DDBJ databases">
        <title>Sequencing the genomes of 1000 actinobacteria strains.</title>
        <authorList>
            <person name="Klenk H.-P."/>
        </authorList>
    </citation>
    <scope>NUCLEOTIDE SEQUENCE [LARGE SCALE GENOMIC DNA]</scope>
    <source>
        <strain evidence="3 4">DSM 22967</strain>
    </source>
</reference>
<dbReference type="RefSeq" id="WP_115922121.1">
    <property type="nucleotide sequence ID" value="NZ_QTUA01000001.1"/>
</dbReference>
<proteinExistence type="predicted"/>
<dbReference type="PANTHER" id="PTHR43245">
    <property type="entry name" value="BIFUNCTIONAL POLYMYXIN RESISTANCE PROTEIN ARNA"/>
    <property type="match status" value="1"/>
</dbReference>
<sequence>MGRIVLVTGVSRRIGGRTAELLSRDPEIDKVIAVDAVPPSHSLGRAQFVRADIRNPMVGKVISHEGVDTVLHLGVIITPKQVGGRTSQKEINVIGTMQLLAACQRAESLKRFVVKSSSAVYGSSPRDPAMFTEEQQARRSPTGGTGKDSAEVENYVRGFARRRPDVSVCTLRMANVVGRGFRSQLSDYLSMPVMPVPLGFDGRMQLLHLDDALSALRTATLSDVSGTVNVAADGLLTVRMAARIAGKPVVPIVPQAGGLVQQVTRRIGLKGFEASEMDFLCYGRGMETTRMRTELGFEPAMTTREAFADVFAPASRRAAAAAGVRRG</sequence>
<name>A0A3D9UKU1_9MICO</name>
<evidence type="ECO:0000313" key="3">
    <source>
        <dbReference type="EMBL" id="REF30082.1"/>
    </source>
</evidence>
<comment type="caution">
    <text evidence="3">The sequence shown here is derived from an EMBL/GenBank/DDBJ whole genome shotgun (WGS) entry which is preliminary data.</text>
</comment>